<keyword evidence="4" id="KW-0679">Respiratory chain</keyword>
<keyword evidence="6" id="KW-0249">Electron transport</keyword>
<gene>
    <name evidence="11" type="ORF">DJ018_14305</name>
</gene>
<organism evidence="11 12">
    <name type="scientific">Phenylobacterium deserti</name>
    <dbReference type="NCBI Taxonomy" id="1914756"/>
    <lineage>
        <taxon>Bacteria</taxon>
        <taxon>Pseudomonadati</taxon>
        <taxon>Pseudomonadota</taxon>
        <taxon>Alphaproteobacteria</taxon>
        <taxon>Caulobacterales</taxon>
        <taxon>Caulobacteraceae</taxon>
        <taxon>Phenylobacterium</taxon>
    </lineage>
</organism>
<dbReference type="GO" id="GO:0005506">
    <property type="term" value="F:iron ion binding"/>
    <property type="evidence" value="ECO:0007669"/>
    <property type="project" value="InterPro"/>
</dbReference>
<dbReference type="InterPro" id="IPR008168">
    <property type="entry name" value="Cyt_C_IC"/>
</dbReference>
<evidence type="ECO:0000256" key="2">
    <source>
        <dbReference type="ARBA" id="ARBA00022448"/>
    </source>
</evidence>
<evidence type="ECO:0000313" key="12">
    <source>
        <dbReference type="Proteomes" id="UP000249725"/>
    </source>
</evidence>
<dbReference type="PROSITE" id="PS51007">
    <property type="entry name" value="CYTC"/>
    <property type="match status" value="1"/>
</dbReference>
<dbReference type="OrthoDB" id="5523448at2"/>
<dbReference type="InterPro" id="IPR051459">
    <property type="entry name" value="Cytochrome_c-type_DH"/>
</dbReference>
<proteinExistence type="predicted"/>
<protein>
    <submittedName>
        <fullName evidence="11">Cytochrome C</fullName>
    </submittedName>
</protein>
<evidence type="ECO:0000256" key="3">
    <source>
        <dbReference type="ARBA" id="ARBA00022617"/>
    </source>
</evidence>
<keyword evidence="2" id="KW-0813">Transport</keyword>
<comment type="caution">
    <text evidence="11">The sequence shown here is derived from an EMBL/GenBank/DDBJ whole genome shotgun (WGS) entry which is preliminary data.</text>
</comment>
<accession>A0A328ACE8</accession>
<keyword evidence="9" id="KW-0732">Signal</keyword>
<dbReference type="PANTHER" id="PTHR35008">
    <property type="entry name" value="BLL4482 PROTEIN-RELATED"/>
    <property type="match status" value="1"/>
</dbReference>
<evidence type="ECO:0000256" key="7">
    <source>
        <dbReference type="ARBA" id="ARBA00023004"/>
    </source>
</evidence>
<feature type="chain" id="PRO_5016398161" evidence="9">
    <location>
        <begin position="20"/>
        <end position="140"/>
    </location>
</feature>
<dbReference type="GO" id="GO:0009055">
    <property type="term" value="F:electron transfer activity"/>
    <property type="evidence" value="ECO:0007669"/>
    <property type="project" value="InterPro"/>
</dbReference>
<feature type="domain" description="Cytochrome c" evidence="10">
    <location>
        <begin position="35"/>
        <end position="114"/>
    </location>
</feature>
<keyword evidence="7 8" id="KW-0408">Iron</keyword>
<dbReference type="AlphaFoldDB" id="A0A328ACE8"/>
<sequence>MLPKHLMALLSLLATPALAQAVQGGDTGGGVVRVPKPVTGEQVYRQVCQACHMADAKGAAGAGVIPALASNPRVSVPVYPVQVVAQGKGAMPGFAGSLSNAQIAEVVTYVRTHFGNAYAKPVTEADVARMAGPPPPRGGH</sequence>
<dbReference type="InterPro" id="IPR036909">
    <property type="entry name" value="Cyt_c-like_dom_sf"/>
</dbReference>
<dbReference type="Gene3D" id="1.10.760.10">
    <property type="entry name" value="Cytochrome c-like domain"/>
    <property type="match status" value="1"/>
</dbReference>
<evidence type="ECO:0000256" key="8">
    <source>
        <dbReference type="PROSITE-ProRule" id="PRU00433"/>
    </source>
</evidence>
<evidence type="ECO:0000313" key="11">
    <source>
        <dbReference type="EMBL" id="RAK52309.1"/>
    </source>
</evidence>
<dbReference type="Pfam" id="PF13442">
    <property type="entry name" value="Cytochrome_CBB3"/>
    <property type="match status" value="1"/>
</dbReference>
<keyword evidence="3 8" id="KW-0349">Heme</keyword>
<keyword evidence="5 8" id="KW-0479">Metal-binding</keyword>
<keyword evidence="12" id="KW-1185">Reference proteome</keyword>
<dbReference type="PRINTS" id="PR00605">
    <property type="entry name" value="CYTCHROMECIC"/>
</dbReference>
<dbReference type="SUPFAM" id="SSF46626">
    <property type="entry name" value="Cytochrome c"/>
    <property type="match status" value="1"/>
</dbReference>
<comment type="cofactor">
    <cofactor evidence="1">
        <name>heme c</name>
        <dbReference type="ChEBI" id="CHEBI:61717"/>
    </cofactor>
</comment>
<dbReference type="Proteomes" id="UP000249725">
    <property type="component" value="Unassembled WGS sequence"/>
</dbReference>
<dbReference type="InterPro" id="IPR009056">
    <property type="entry name" value="Cyt_c-like_dom"/>
</dbReference>
<feature type="signal peptide" evidence="9">
    <location>
        <begin position="1"/>
        <end position="19"/>
    </location>
</feature>
<evidence type="ECO:0000256" key="6">
    <source>
        <dbReference type="ARBA" id="ARBA00022982"/>
    </source>
</evidence>
<evidence type="ECO:0000256" key="1">
    <source>
        <dbReference type="ARBA" id="ARBA00001926"/>
    </source>
</evidence>
<dbReference type="EMBL" id="QFYR01000003">
    <property type="protein sequence ID" value="RAK52309.1"/>
    <property type="molecule type" value="Genomic_DNA"/>
</dbReference>
<dbReference type="GO" id="GO:0020037">
    <property type="term" value="F:heme binding"/>
    <property type="evidence" value="ECO:0007669"/>
    <property type="project" value="InterPro"/>
</dbReference>
<evidence type="ECO:0000259" key="10">
    <source>
        <dbReference type="PROSITE" id="PS51007"/>
    </source>
</evidence>
<dbReference type="PANTHER" id="PTHR35008:SF9">
    <property type="entry name" value="CYTOCHROME C DOMAIN-CONTAINING PROTEIN"/>
    <property type="match status" value="1"/>
</dbReference>
<evidence type="ECO:0000256" key="9">
    <source>
        <dbReference type="SAM" id="SignalP"/>
    </source>
</evidence>
<reference evidence="12" key="1">
    <citation type="submission" date="2018-05" db="EMBL/GenBank/DDBJ databases">
        <authorList>
            <person name="Li X."/>
        </authorList>
    </citation>
    <scope>NUCLEOTIDE SEQUENCE [LARGE SCALE GENOMIC DNA]</scope>
    <source>
        <strain evidence="12">YIM 73061</strain>
    </source>
</reference>
<evidence type="ECO:0000256" key="4">
    <source>
        <dbReference type="ARBA" id="ARBA00022660"/>
    </source>
</evidence>
<name>A0A328ACE8_9CAUL</name>
<evidence type="ECO:0000256" key="5">
    <source>
        <dbReference type="ARBA" id="ARBA00022723"/>
    </source>
</evidence>